<reference evidence="2 5" key="1">
    <citation type="submission" date="2024-04" db="EMBL/GenBank/DDBJ databases">
        <title>Tritrichomonas musculus Genome.</title>
        <authorList>
            <person name="Alves-Ferreira E."/>
            <person name="Grigg M."/>
            <person name="Lorenzi H."/>
            <person name="Galac M."/>
        </authorList>
    </citation>
    <scope>NUCLEOTIDE SEQUENCE [LARGE SCALE GENOMIC DNA]</scope>
    <source>
        <strain evidence="2 5">EAF2021</strain>
    </source>
</reference>
<feature type="coiled-coil region" evidence="1">
    <location>
        <begin position="722"/>
        <end position="773"/>
    </location>
</feature>
<comment type="caution">
    <text evidence="2">The sequence shown here is derived from an EMBL/GenBank/DDBJ whole genome shotgun (WGS) entry which is preliminary data.</text>
</comment>
<evidence type="ECO:0000256" key="1">
    <source>
        <dbReference type="SAM" id="Coils"/>
    </source>
</evidence>
<evidence type="ECO:0000313" key="5">
    <source>
        <dbReference type="Proteomes" id="UP001470230"/>
    </source>
</evidence>
<organism evidence="2 5">
    <name type="scientific">Tritrichomonas musculus</name>
    <dbReference type="NCBI Taxonomy" id="1915356"/>
    <lineage>
        <taxon>Eukaryota</taxon>
        <taxon>Metamonada</taxon>
        <taxon>Parabasalia</taxon>
        <taxon>Tritrichomonadida</taxon>
        <taxon>Tritrichomonadidae</taxon>
        <taxon>Tritrichomonas</taxon>
    </lineage>
</organism>
<evidence type="ECO:0008006" key="6">
    <source>
        <dbReference type="Google" id="ProtNLM"/>
    </source>
</evidence>
<dbReference type="EMBL" id="JAPFFF010000578">
    <property type="protein sequence ID" value="KAK8833933.1"/>
    <property type="molecule type" value="Genomic_DNA"/>
</dbReference>
<evidence type="ECO:0000313" key="2">
    <source>
        <dbReference type="EMBL" id="KAK8833859.1"/>
    </source>
</evidence>
<sequence>MFSFKEFVKAKNKLHNDVFNVSPFLQESFKKSNFFLIDQEHTDLIEIEINFKEILLENDLIPLVFFYFIESPEDVITYFALYSNGIGIIYDLILGFDILADIFSRFFQNFVLFPNKKKDQINLSYFLDLSNNYFLNDPIITNVYQNDSLDKLLIHEKDLITRILLKLIAYYSPLVGIVTGNFQLSPMNLNSQQNNQEMKLPEFDINDFIIISNRHEIILYKKAFEFYSFKESNQYIDPLPKLYEKLYSKDDNQFIVPCFGIIPKSRTCLFLLKYVSGRKLSFNEIEDKVINDSRDISISCIFYSMLACITIIHENGFYSPSMKDDSFIITYESGFIKCFYRDFHALFESTNLKIGILGFQRYMAYKTFTTGLCFPSFQVYSFAKILNHFLTQKVESFKYFVSKYDKMNIIFDECLKKVPEDDEIYEYETEILEDENKIPDSLILFIQMHEENLFLPKAKRLFTDKIFHDLFKFILRSGATGGKYISSWSQVLKNNPFKNLILKYDSLTFKIFYSFTELEFNLKKMLKRDPFQLNYESSELFKINFFADKLDKQFIKNETDELINQFPKSYQTTMRLILYSELLESADDIESHLLNELFVQEKNDFAKYFEECICIAYYLSLSPSFILTILNENDLHFRNSHDVIRYLLNTGASNCDIEECMAILSHFDNFLYQDVNELNKIFETNIFYDKLNAKITNKPIKLILDEIRVQGGIIPLDAMALLNNSLKEIDEIKKEMNQMSNVLNKNSENIEKQKELTEMLNRAEQEQDEIDLLKSFFEIKRVA</sequence>
<evidence type="ECO:0000313" key="4">
    <source>
        <dbReference type="EMBL" id="KAK8834108.1"/>
    </source>
</evidence>
<dbReference type="EMBL" id="JAPFFF010000626">
    <property type="protein sequence ID" value="KAK8833859.1"/>
    <property type="molecule type" value="Genomic_DNA"/>
</dbReference>
<keyword evidence="5" id="KW-1185">Reference proteome</keyword>
<keyword evidence="1" id="KW-0175">Coiled coil</keyword>
<dbReference type="EMBL" id="JAPFFF010000506">
    <property type="protein sequence ID" value="KAK8834108.1"/>
    <property type="molecule type" value="Genomic_DNA"/>
</dbReference>
<accession>A0ABR2GIY9</accession>
<dbReference type="SUPFAM" id="SSF56112">
    <property type="entry name" value="Protein kinase-like (PK-like)"/>
    <property type="match status" value="1"/>
</dbReference>
<evidence type="ECO:0000313" key="3">
    <source>
        <dbReference type="EMBL" id="KAK8833933.1"/>
    </source>
</evidence>
<name>A0ABR2GIY9_9EUKA</name>
<dbReference type="Proteomes" id="UP001470230">
    <property type="component" value="Unassembled WGS sequence"/>
</dbReference>
<protein>
    <recommendedName>
        <fullName evidence="6">Protein kinase domain-containing protein</fullName>
    </recommendedName>
</protein>
<proteinExistence type="predicted"/>
<dbReference type="InterPro" id="IPR011009">
    <property type="entry name" value="Kinase-like_dom_sf"/>
</dbReference>
<gene>
    <name evidence="4" type="ORF">M9Y10_036112</name>
    <name evidence="3" type="ORF">M9Y10_037678</name>
    <name evidence="2" type="ORF">M9Y10_040091</name>
</gene>